<feature type="chain" id="PRO_5045740671" evidence="1">
    <location>
        <begin position="27"/>
        <end position="182"/>
    </location>
</feature>
<dbReference type="InterPro" id="IPR018550">
    <property type="entry name" value="Lipid-A_deacylase-rel"/>
</dbReference>
<feature type="signal peptide" evidence="1">
    <location>
        <begin position="1"/>
        <end position="26"/>
    </location>
</feature>
<dbReference type="Pfam" id="PF09411">
    <property type="entry name" value="PagL"/>
    <property type="match status" value="1"/>
</dbReference>
<protein>
    <submittedName>
        <fullName evidence="2">Acyloxyacyl hydrolase</fullName>
    </submittedName>
</protein>
<keyword evidence="2" id="KW-0378">Hydrolase</keyword>
<dbReference type="RefSeq" id="WP_274052092.1">
    <property type="nucleotide sequence ID" value="NZ_CP059693.1"/>
</dbReference>
<reference evidence="2 3" key="1">
    <citation type="journal article" date="2022" name="Mar. Drugs">
        <title>Bioassay-Guided Fractionation Leads to the Detection of Cholic Acid Generated by the Rare Thalassomonas sp.</title>
        <authorList>
            <person name="Pheiffer F."/>
            <person name="Schneider Y.K."/>
            <person name="Hansen E.H."/>
            <person name="Andersen J.H."/>
            <person name="Isaksson J."/>
            <person name="Busche T."/>
            <person name="R C."/>
            <person name="Kalinowski J."/>
            <person name="Zyl L.V."/>
            <person name="Trindade M."/>
        </authorList>
    </citation>
    <scope>NUCLEOTIDE SEQUENCE [LARGE SCALE GENOMIC DNA]</scope>
    <source>
        <strain evidence="2 3">A5K-61T</strain>
    </source>
</reference>
<organism evidence="2 3">
    <name type="scientific">Thalassomonas haliotis</name>
    <dbReference type="NCBI Taxonomy" id="485448"/>
    <lineage>
        <taxon>Bacteria</taxon>
        <taxon>Pseudomonadati</taxon>
        <taxon>Pseudomonadota</taxon>
        <taxon>Gammaproteobacteria</taxon>
        <taxon>Alteromonadales</taxon>
        <taxon>Colwelliaceae</taxon>
        <taxon>Thalassomonas</taxon>
    </lineage>
</organism>
<dbReference type="Gene3D" id="2.40.160.20">
    <property type="match status" value="1"/>
</dbReference>
<accession>A0ABY7VDS9</accession>
<proteinExistence type="predicted"/>
<keyword evidence="1" id="KW-0732">Signal</keyword>
<evidence type="ECO:0000313" key="3">
    <source>
        <dbReference type="Proteomes" id="UP001215231"/>
    </source>
</evidence>
<evidence type="ECO:0000313" key="2">
    <source>
        <dbReference type="EMBL" id="WDE11869.1"/>
    </source>
</evidence>
<dbReference type="GO" id="GO:0016787">
    <property type="term" value="F:hydrolase activity"/>
    <property type="evidence" value="ECO:0007669"/>
    <property type="project" value="UniProtKB-KW"/>
</dbReference>
<gene>
    <name evidence="2" type="ORF">H3N35_27395</name>
</gene>
<sequence>MTANKFLSRYFLIFATYCFSCIYAYADNHGGTFGLHFSNGKETGNSDIMQRYTLTWSFNKKWLESNRGYLTGRWEFSHTRWQLYLQEDNTGWALNPVFRYVLPAKNVYYFFDAGIGVIKLAHRGFEQRDLGSEWLFEDKLSAGVGFGERFELALSWVHYSNANLASVNDGASMFAVNYALTF</sequence>
<keyword evidence="3" id="KW-1185">Reference proteome</keyword>
<evidence type="ECO:0000256" key="1">
    <source>
        <dbReference type="SAM" id="SignalP"/>
    </source>
</evidence>
<dbReference type="EMBL" id="CP059693">
    <property type="protein sequence ID" value="WDE11869.1"/>
    <property type="molecule type" value="Genomic_DNA"/>
</dbReference>
<name>A0ABY7VDS9_9GAMM</name>
<dbReference type="Proteomes" id="UP001215231">
    <property type="component" value="Chromosome"/>
</dbReference>